<gene>
    <name evidence="1" type="ORF">F5144DRAFT_11637</name>
</gene>
<comment type="caution">
    <text evidence="1">The sequence shown here is derived from an EMBL/GenBank/DDBJ whole genome shotgun (WGS) entry which is preliminary data.</text>
</comment>
<dbReference type="EMBL" id="JAGIZQ010000001">
    <property type="protein sequence ID" value="KAH6649626.1"/>
    <property type="molecule type" value="Genomic_DNA"/>
</dbReference>
<evidence type="ECO:0000313" key="2">
    <source>
        <dbReference type="Proteomes" id="UP000724584"/>
    </source>
</evidence>
<sequence length="127" mass="14341">MNSTTLISMTVLLMLHAADPTPALCQPGYAQGISVCRATQPTVPNSKPRIDKKECIHRDPMQDRQPTCSDPNANCCPTQTYQPYYALSFQRYPNKTETKPPRRSSRVQKEKHHPLSPRHTPPSRQAT</sequence>
<protein>
    <submittedName>
        <fullName evidence="1">Uncharacterized protein</fullName>
    </submittedName>
</protein>
<proteinExistence type="predicted"/>
<keyword evidence="2" id="KW-1185">Reference proteome</keyword>
<organism evidence="1 2">
    <name type="scientific">Chaetomium tenue</name>
    <dbReference type="NCBI Taxonomy" id="1854479"/>
    <lineage>
        <taxon>Eukaryota</taxon>
        <taxon>Fungi</taxon>
        <taxon>Dikarya</taxon>
        <taxon>Ascomycota</taxon>
        <taxon>Pezizomycotina</taxon>
        <taxon>Sordariomycetes</taxon>
        <taxon>Sordariomycetidae</taxon>
        <taxon>Sordariales</taxon>
        <taxon>Chaetomiaceae</taxon>
        <taxon>Chaetomium</taxon>
    </lineage>
</organism>
<accession>A0ACB7PKM3</accession>
<dbReference type="Proteomes" id="UP000724584">
    <property type="component" value="Unassembled WGS sequence"/>
</dbReference>
<evidence type="ECO:0000313" key="1">
    <source>
        <dbReference type="EMBL" id="KAH6649626.1"/>
    </source>
</evidence>
<reference evidence="1 2" key="1">
    <citation type="journal article" date="2021" name="Nat. Commun.">
        <title>Genetic determinants of endophytism in the Arabidopsis root mycobiome.</title>
        <authorList>
            <person name="Mesny F."/>
            <person name="Miyauchi S."/>
            <person name="Thiergart T."/>
            <person name="Pickel B."/>
            <person name="Atanasova L."/>
            <person name="Karlsson M."/>
            <person name="Huettel B."/>
            <person name="Barry K.W."/>
            <person name="Haridas S."/>
            <person name="Chen C."/>
            <person name="Bauer D."/>
            <person name="Andreopoulos W."/>
            <person name="Pangilinan J."/>
            <person name="LaButti K."/>
            <person name="Riley R."/>
            <person name="Lipzen A."/>
            <person name="Clum A."/>
            <person name="Drula E."/>
            <person name="Henrissat B."/>
            <person name="Kohler A."/>
            <person name="Grigoriev I.V."/>
            <person name="Martin F.M."/>
            <person name="Hacquard S."/>
        </authorList>
    </citation>
    <scope>NUCLEOTIDE SEQUENCE [LARGE SCALE GENOMIC DNA]</scope>
    <source>
        <strain evidence="1 2">MPI-SDFR-AT-0079</strain>
    </source>
</reference>
<name>A0ACB7PKM3_9PEZI</name>